<proteinExistence type="predicted"/>
<reference evidence="1" key="1">
    <citation type="journal article" date="2015" name="Genome Biol. Evol.">
        <title>Organellar Genomes of White Spruce (Picea glauca): Assembly and Annotation.</title>
        <authorList>
            <person name="Jackman S.D."/>
            <person name="Warren R.L."/>
            <person name="Gibb E.A."/>
            <person name="Vandervalk B.P."/>
            <person name="Mohamadi H."/>
            <person name="Chu J."/>
            <person name="Raymond A."/>
            <person name="Pleasance S."/>
            <person name="Coope R."/>
            <person name="Wildung M.R."/>
            <person name="Ritland C.E."/>
            <person name="Bousquet J."/>
            <person name="Jones S.J."/>
            <person name="Bohlmann J."/>
            <person name="Birol I."/>
        </authorList>
    </citation>
    <scope>NUCLEOTIDE SEQUENCE [LARGE SCALE GENOMIC DNA]</scope>
    <source>
        <tissue evidence="1">Flushing bud</tissue>
    </source>
</reference>
<protein>
    <submittedName>
        <fullName evidence="1">Uncharacterized protein</fullName>
    </submittedName>
</protein>
<name>A0A101LY61_PICGL</name>
<geneLocation type="mitochondrion" evidence="1"/>
<keyword evidence="1" id="KW-0496">Mitochondrion</keyword>
<organism evidence="1">
    <name type="scientific">Picea glauca</name>
    <name type="common">White spruce</name>
    <name type="synonym">Pinus glauca</name>
    <dbReference type="NCBI Taxonomy" id="3330"/>
    <lineage>
        <taxon>Eukaryota</taxon>
        <taxon>Viridiplantae</taxon>
        <taxon>Streptophyta</taxon>
        <taxon>Embryophyta</taxon>
        <taxon>Tracheophyta</taxon>
        <taxon>Spermatophyta</taxon>
        <taxon>Pinopsida</taxon>
        <taxon>Pinidae</taxon>
        <taxon>Conifers I</taxon>
        <taxon>Pinales</taxon>
        <taxon>Pinaceae</taxon>
        <taxon>Picea</taxon>
    </lineage>
</organism>
<dbReference type="EMBL" id="LKAM01000007">
    <property type="protein sequence ID" value="KUM47499.1"/>
    <property type="molecule type" value="Genomic_DNA"/>
</dbReference>
<accession>A0A101LY61</accession>
<comment type="caution">
    <text evidence="1">The sequence shown here is derived from an EMBL/GenBank/DDBJ whole genome shotgun (WGS) entry which is preliminary data.</text>
</comment>
<gene>
    <name evidence="1" type="ORF">ABT39_MTgene5685</name>
</gene>
<dbReference type="AlphaFoldDB" id="A0A101LY61"/>
<evidence type="ECO:0000313" key="1">
    <source>
        <dbReference type="EMBL" id="KUM47499.1"/>
    </source>
</evidence>
<sequence length="69" mass="7683">MNSQLLFPLAAKPDSVDLFRSCSKPLSTCYGVASFPWDSAPRNYALYESLCKLCCCYWVPPTLSAARVE</sequence>